<keyword evidence="3" id="KW-1185">Reference proteome</keyword>
<evidence type="ECO:0000313" key="3">
    <source>
        <dbReference type="Proteomes" id="UP001232148"/>
    </source>
</evidence>
<comment type="caution">
    <text evidence="2">The sequence shown here is derived from an EMBL/GenBank/DDBJ whole genome shotgun (WGS) entry which is preliminary data.</text>
</comment>
<feature type="compositionally biased region" description="Basic and acidic residues" evidence="1">
    <location>
        <begin position="73"/>
        <end position="89"/>
    </location>
</feature>
<evidence type="ECO:0000256" key="1">
    <source>
        <dbReference type="SAM" id="MobiDB-lite"/>
    </source>
</evidence>
<accession>A0AAD9HLK2</accession>
<reference evidence="2" key="1">
    <citation type="submission" date="2021-06" db="EMBL/GenBank/DDBJ databases">
        <title>Comparative genomics, transcriptomics and evolutionary studies reveal genomic signatures of adaptation to plant cell wall in hemibiotrophic fungi.</title>
        <authorList>
            <consortium name="DOE Joint Genome Institute"/>
            <person name="Baroncelli R."/>
            <person name="Diaz J.F."/>
            <person name="Benocci T."/>
            <person name="Peng M."/>
            <person name="Battaglia E."/>
            <person name="Haridas S."/>
            <person name="Andreopoulos W."/>
            <person name="Labutti K."/>
            <person name="Pangilinan J."/>
            <person name="Floch G.L."/>
            <person name="Makela M.R."/>
            <person name="Henrissat B."/>
            <person name="Grigoriev I.V."/>
            <person name="Crouch J.A."/>
            <person name="De Vries R.P."/>
            <person name="Sukno S.A."/>
            <person name="Thon M.R."/>
        </authorList>
    </citation>
    <scope>NUCLEOTIDE SEQUENCE</scope>
    <source>
        <strain evidence="2">MAFF235873</strain>
    </source>
</reference>
<feature type="region of interest" description="Disordered" evidence="1">
    <location>
        <begin position="61"/>
        <end position="89"/>
    </location>
</feature>
<dbReference type="AlphaFoldDB" id="A0AAD9HLK2"/>
<evidence type="ECO:0000313" key="2">
    <source>
        <dbReference type="EMBL" id="KAK2030204.1"/>
    </source>
</evidence>
<protein>
    <submittedName>
        <fullName evidence="2">Uncharacterized protein</fullName>
    </submittedName>
</protein>
<dbReference type="Proteomes" id="UP001232148">
    <property type="component" value="Unassembled WGS sequence"/>
</dbReference>
<proteinExistence type="predicted"/>
<organism evidence="2 3">
    <name type="scientific">Colletotrichum zoysiae</name>
    <dbReference type="NCBI Taxonomy" id="1216348"/>
    <lineage>
        <taxon>Eukaryota</taxon>
        <taxon>Fungi</taxon>
        <taxon>Dikarya</taxon>
        <taxon>Ascomycota</taxon>
        <taxon>Pezizomycotina</taxon>
        <taxon>Sordariomycetes</taxon>
        <taxon>Hypocreomycetidae</taxon>
        <taxon>Glomerellales</taxon>
        <taxon>Glomerellaceae</taxon>
        <taxon>Colletotrichum</taxon>
        <taxon>Colletotrichum graminicola species complex</taxon>
    </lineage>
</organism>
<gene>
    <name evidence="2" type="ORF">LX32DRAFT_333855</name>
</gene>
<sequence length="89" mass="10019">MSCVAFCAACHVCTSVRTSLSTGQACIRGGSIARSSRYLALLCIPKYLHTDTLLKYHQIPSESWPSRRSRRGRPTDPDDRHGRRRERTG</sequence>
<name>A0AAD9HLK2_9PEZI</name>
<dbReference type="EMBL" id="MU842854">
    <property type="protein sequence ID" value="KAK2030204.1"/>
    <property type="molecule type" value="Genomic_DNA"/>
</dbReference>